<accession>G7YVC2</accession>
<organism evidence="1 2">
    <name type="scientific">Clonorchis sinensis</name>
    <name type="common">Chinese liver fluke</name>
    <dbReference type="NCBI Taxonomy" id="79923"/>
    <lineage>
        <taxon>Eukaryota</taxon>
        <taxon>Metazoa</taxon>
        <taxon>Spiralia</taxon>
        <taxon>Lophotrochozoa</taxon>
        <taxon>Platyhelminthes</taxon>
        <taxon>Trematoda</taxon>
        <taxon>Digenea</taxon>
        <taxon>Opisthorchiida</taxon>
        <taxon>Opisthorchiata</taxon>
        <taxon>Opisthorchiidae</taxon>
        <taxon>Clonorchis</taxon>
    </lineage>
</organism>
<dbReference type="Proteomes" id="UP000008909">
    <property type="component" value="Unassembled WGS sequence"/>
</dbReference>
<protein>
    <submittedName>
        <fullName evidence="1">Uncharacterized protein</fullName>
    </submittedName>
</protein>
<dbReference type="EMBL" id="DF144438">
    <property type="protein sequence ID" value="GAA56902.1"/>
    <property type="molecule type" value="Genomic_DNA"/>
</dbReference>
<evidence type="ECO:0000313" key="1">
    <source>
        <dbReference type="EMBL" id="GAA56902.1"/>
    </source>
</evidence>
<gene>
    <name evidence="1" type="ORF">CLF_111789</name>
</gene>
<dbReference type="AlphaFoldDB" id="G7YVC2"/>
<name>G7YVC2_CLOSI</name>
<evidence type="ECO:0000313" key="2">
    <source>
        <dbReference type="Proteomes" id="UP000008909"/>
    </source>
</evidence>
<keyword evidence="2" id="KW-1185">Reference proteome</keyword>
<sequence>MQLYKDVKHPQHVPSSSTIRLLISDLWRPIHAAKTGRCPRHPANQPHCSSLNTRLMTKVHPAGSGVLVVACSIRGHSYHHTSFPGNLELIFHGYAASTSLLLCLYHDKYPSTSCDLHNENLNRTKRLRFSVIFIKLLTAVKHQTTTAASIYRPSEPAGASGELREANERVLRLLCLGLRPPCVIEQHISSEACMHMCRARNFVVDPPVCGNHPGVVAKYVIFKLWKHQRTVILRRQVFTTISVDGKQKQST</sequence>
<proteinExistence type="predicted"/>
<reference key="2">
    <citation type="submission" date="2011-10" db="EMBL/GenBank/DDBJ databases">
        <title>The genome and transcriptome sequence of Clonorchis sinensis provide insights into the carcinogenic liver fluke.</title>
        <authorList>
            <person name="Wang X."/>
            <person name="Huang Y."/>
            <person name="Chen W."/>
            <person name="Liu H."/>
            <person name="Guo L."/>
            <person name="Chen Y."/>
            <person name="Luo F."/>
            <person name="Zhou W."/>
            <person name="Sun J."/>
            <person name="Mao Q."/>
            <person name="Liang P."/>
            <person name="Zhou C."/>
            <person name="Tian Y."/>
            <person name="Men J."/>
            <person name="Lv X."/>
            <person name="Huang L."/>
            <person name="Zhou J."/>
            <person name="Hu Y."/>
            <person name="Li R."/>
            <person name="Zhang F."/>
            <person name="Lei H."/>
            <person name="Li X."/>
            <person name="Hu X."/>
            <person name="Liang C."/>
            <person name="Xu J."/>
            <person name="Wu Z."/>
            <person name="Yu X."/>
        </authorList>
    </citation>
    <scope>NUCLEOTIDE SEQUENCE</scope>
    <source>
        <strain>Henan</strain>
    </source>
</reference>
<reference evidence="1" key="1">
    <citation type="journal article" date="2011" name="Genome Biol.">
        <title>The draft genome of the carcinogenic human liver fluke Clonorchis sinensis.</title>
        <authorList>
            <person name="Wang X."/>
            <person name="Chen W."/>
            <person name="Huang Y."/>
            <person name="Sun J."/>
            <person name="Men J."/>
            <person name="Liu H."/>
            <person name="Luo F."/>
            <person name="Guo L."/>
            <person name="Lv X."/>
            <person name="Deng C."/>
            <person name="Zhou C."/>
            <person name="Fan Y."/>
            <person name="Li X."/>
            <person name="Huang L."/>
            <person name="Hu Y."/>
            <person name="Liang C."/>
            <person name="Hu X."/>
            <person name="Xu J."/>
            <person name="Yu X."/>
        </authorList>
    </citation>
    <scope>NUCLEOTIDE SEQUENCE [LARGE SCALE GENOMIC DNA]</scope>
    <source>
        <strain evidence="1">Henan</strain>
    </source>
</reference>